<name>A0A8X8IES5_9BACT</name>
<dbReference type="EMBL" id="FNNO01000005">
    <property type="protein sequence ID" value="SDW76319.1"/>
    <property type="molecule type" value="Genomic_DNA"/>
</dbReference>
<dbReference type="AlphaFoldDB" id="A0A8X8IES5"/>
<keyword evidence="4 7" id="KW-1133">Transmembrane helix</keyword>
<evidence type="ECO:0000256" key="2">
    <source>
        <dbReference type="ARBA" id="ARBA00022475"/>
    </source>
</evidence>
<comment type="subcellular location">
    <subcellularLocation>
        <location evidence="1">Cell membrane</location>
        <topology evidence="1">Multi-pass membrane protein</topology>
    </subcellularLocation>
</comment>
<evidence type="ECO:0000256" key="3">
    <source>
        <dbReference type="ARBA" id="ARBA00022692"/>
    </source>
</evidence>
<comment type="caution">
    <text evidence="8">The sequence shown here is derived from an EMBL/GenBank/DDBJ whole genome shotgun (WGS) entry which is preliminary data.</text>
</comment>
<gene>
    <name evidence="8" type="ORF">SAMN05444410_105198</name>
</gene>
<keyword evidence="2" id="KW-1003">Cell membrane</keyword>
<dbReference type="Proteomes" id="UP000198711">
    <property type="component" value="Unassembled WGS sequence"/>
</dbReference>
<evidence type="ECO:0000313" key="8">
    <source>
        <dbReference type="EMBL" id="SDW76319.1"/>
    </source>
</evidence>
<feature type="transmembrane region" description="Helical" evidence="7">
    <location>
        <begin position="75"/>
        <end position="98"/>
    </location>
</feature>
<evidence type="ECO:0000256" key="6">
    <source>
        <dbReference type="SAM" id="MobiDB-lite"/>
    </source>
</evidence>
<keyword evidence="9" id="KW-1185">Reference proteome</keyword>
<dbReference type="InterPro" id="IPR005171">
    <property type="entry name" value="Cyt_c_oxidase_su4_prok"/>
</dbReference>
<sequence length="151" mass="17211">MAHSEEHSGGGTKEILRVTLILTVLTIIELALGFWMMGMPLESTSRLVTKITIIVLMLAKAFYIVGYFMHLKHEIRNMIMTIVVPLALFIWFITAFLYDGNSFRHLRNTYDPHFKEQATIKVEKKEGEHAVEGKEAKPAEEKGTAVEQPKH</sequence>
<evidence type="ECO:0000256" key="4">
    <source>
        <dbReference type="ARBA" id="ARBA00022989"/>
    </source>
</evidence>
<accession>A0A8X8IES5</accession>
<proteinExistence type="predicted"/>
<keyword evidence="3 7" id="KW-0812">Transmembrane</keyword>
<keyword evidence="5 7" id="KW-0472">Membrane</keyword>
<organism evidence="8 9">
    <name type="scientific">Hydrobacter penzbergensis</name>
    <dbReference type="NCBI Taxonomy" id="1235997"/>
    <lineage>
        <taxon>Bacteria</taxon>
        <taxon>Pseudomonadati</taxon>
        <taxon>Bacteroidota</taxon>
        <taxon>Chitinophagia</taxon>
        <taxon>Chitinophagales</taxon>
        <taxon>Chitinophagaceae</taxon>
        <taxon>Hydrobacter</taxon>
    </lineage>
</organism>
<protein>
    <submittedName>
        <fullName evidence="8">Cytochrome C oxidase subunit IV</fullName>
    </submittedName>
</protein>
<reference evidence="8 9" key="1">
    <citation type="submission" date="2016-10" db="EMBL/GenBank/DDBJ databases">
        <authorList>
            <person name="Varghese N."/>
            <person name="Submissions S."/>
        </authorList>
    </citation>
    <scope>NUCLEOTIDE SEQUENCE [LARGE SCALE GENOMIC DNA]</scope>
    <source>
        <strain evidence="8 9">DSM 25353</strain>
    </source>
</reference>
<dbReference type="RefSeq" id="WP_092723450.1">
    <property type="nucleotide sequence ID" value="NZ_FNNO01000005.1"/>
</dbReference>
<dbReference type="Pfam" id="PF03626">
    <property type="entry name" value="COX4_pro"/>
    <property type="match status" value="1"/>
</dbReference>
<feature type="transmembrane region" description="Helical" evidence="7">
    <location>
        <begin position="47"/>
        <end position="69"/>
    </location>
</feature>
<evidence type="ECO:0000256" key="1">
    <source>
        <dbReference type="ARBA" id="ARBA00004651"/>
    </source>
</evidence>
<evidence type="ECO:0000256" key="7">
    <source>
        <dbReference type="SAM" id="Phobius"/>
    </source>
</evidence>
<feature type="region of interest" description="Disordered" evidence="6">
    <location>
        <begin position="125"/>
        <end position="151"/>
    </location>
</feature>
<evidence type="ECO:0000313" key="9">
    <source>
        <dbReference type="Proteomes" id="UP000198711"/>
    </source>
</evidence>
<dbReference type="GO" id="GO:0005886">
    <property type="term" value="C:plasma membrane"/>
    <property type="evidence" value="ECO:0007669"/>
    <property type="project" value="UniProtKB-SubCell"/>
</dbReference>
<feature type="transmembrane region" description="Helical" evidence="7">
    <location>
        <begin position="15"/>
        <end position="35"/>
    </location>
</feature>
<evidence type="ECO:0000256" key="5">
    <source>
        <dbReference type="ARBA" id="ARBA00023136"/>
    </source>
</evidence>